<gene>
    <name evidence="2" type="ORF">VK70_08730</name>
</gene>
<dbReference type="Proteomes" id="UP000034189">
    <property type="component" value="Chromosome"/>
</dbReference>
<evidence type="ECO:0000313" key="3">
    <source>
        <dbReference type="Proteomes" id="UP000034189"/>
    </source>
</evidence>
<dbReference type="OrthoDB" id="9945304at2"/>
<evidence type="ECO:0000313" key="2">
    <source>
        <dbReference type="EMBL" id="AKG34652.1"/>
    </source>
</evidence>
<dbReference type="EMBL" id="CP011114">
    <property type="protein sequence ID" value="AKG34652.1"/>
    <property type="molecule type" value="Genomic_DNA"/>
</dbReference>
<dbReference type="HOGENOM" id="CLU_2194356_0_0_9"/>
<proteinExistence type="predicted"/>
<dbReference type="PATRIC" id="fig|1333534.5.peg.1911"/>
<reference evidence="2 3" key="1">
    <citation type="submission" date="2015-03" db="EMBL/GenBank/DDBJ databases">
        <authorList>
            <person name="Abdul Halim M."/>
        </authorList>
    </citation>
    <scope>NUCLEOTIDE SEQUENCE [LARGE SCALE GENOMIC DNA]</scope>
    <source>
        <strain evidence="2 3">ATCC 35681</strain>
    </source>
</reference>
<evidence type="ECO:0000256" key="1">
    <source>
        <dbReference type="SAM" id="Coils"/>
    </source>
</evidence>
<name>A0A0F7F9G4_PAEDU</name>
<feature type="coiled-coil region" evidence="1">
    <location>
        <begin position="64"/>
        <end position="91"/>
    </location>
</feature>
<reference evidence="2 3" key="2">
    <citation type="journal article" date="2016" name="Genome Announc.">
        <title>Genome Sequence of a Gram-Positive Diazotroph, Paenibacillus durus Type Strain ATCC 35681.</title>
        <authorList>
            <person name="Halim M.A."/>
            <person name="Rahman A.Y."/>
            <person name="Sim K.S."/>
            <person name="Yam H.C."/>
            <person name="Rahim A.A."/>
            <person name="Ghazali A.H."/>
            <person name="Najimudin N."/>
        </authorList>
    </citation>
    <scope>NUCLEOTIDE SEQUENCE [LARGE SCALE GENOMIC DNA]</scope>
    <source>
        <strain evidence="2 3">ATCC 35681</strain>
    </source>
</reference>
<dbReference type="RefSeq" id="WP_025693914.1">
    <property type="nucleotide sequence ID" value="NZ_ASQQ01000039.1"/>
</dbReference>
<sequence length="108" mass="12304">MDEVEKGLYDWIDSLKTEHDKIMELANEKCIEIAVLEGRRKVASAAVDEIKDDVLREKFYNKFIRDVSEAIDKASDELIDLRAARKELKTHLSAIESAMKSSSYSKAP</sequence>
<organism evidence="2 3">
    <name type="scientific">Paenibacillus durus ATCC 35681</name>
    <dbReference type="NCBI Taxonomy" id="1333534"/>
    <lineage>
        <taxon>Bacteria</taxon>
        <taxon>Bacillati</taxon>
        <taxon>Bacillota</taxon>
        <taxon>Bacilli</taxon>
        <taxon>Bacillales</taxon>
        <taxon>Paenibacillaceae</taxon>
        <taxon>Paenibacillus</taxon>
    </lineage>
</organism>
<dbReference type="AlphaFoldDB" id="A0A0F7F9G4"/>
<keyword evidence="1" id="KW-0175">Coiled coil</keyword>
<accession>A0A0F7F9G4</accession>
<protein>
    <submittedName>
        <fullName evidence="2">Uncharacterized protein</fullName>
    </submittedName>
</protein>